<gene>
    <name evidence="8" type="ORF">Barrevirus24_4</name>
</gene>
<organism evidence="8">
    <name type="scientific">Barrevirus sp</name>
    <dbReference type="NCBI Taxonomy" id="2487763"/>
    <lineage>
        <taxon>Viruses</taxon>
        <taxon>Varidnaviria</taxon>
        <taxon>Bamfordvirae</taxon>
        <taxon>Nucleocytoviricota</taxon>
        <taxon>Megaviricetes</taxon>
        <taxon>Imitervirales</taxon>
        <taxon>Mimiviridae</taxon>
        <taxon>Klosneuvirinae</taxon>
    </lineage>
</organism>
<keyword evidence="1" id="KW-0723">Serine/threonine-protein kinase</keyword>
<reference evidence="8" key="1">
    <citation type="submission" date="2018-10" db="EMBL/GenBank/DDBJ databases">
        <title>Hidden diversity of soil giant viruses.</title>
        <authorList>
            <person name="Schulz F."/>
            <person name="Alteio L."/>
            <person name="Goudeau D."/>
            <person name="Ryan E.M."/>
            <person name="Malmstrom R.R."/>
            <person name="Blanchard J."/>
            <person name="Woyke T."/>
        </authorList>
    </citation>
    <scope>NUCLEOTIDE SEQUENCE</scope>
    <source>
        <strain evidence="8">BAV1</strain>
    </source>
</reference>
<keyword evidence="4 8" id="KW-0418">Kinase</keyword>
<dbReference type="SUPFAM" id="SSF56112">
    <property type="entry name" value="Protein kinase-like (PK-like)"/>
    <property type="match status" value="1"/>
</dbReference>
<dbReference type="EMBL" id="MK072021">
    <property type="protein sequence ID" value="AYV77254.1"/>
    <property type="molecule type" value="Genomic_DNA"/>
</dbReference>
<evidence type="ECO:0000256" key="4">
    <source>
        <dbReference type="ARBA" id="ARBA00022777"/>
    </source>
</evidence>
<dbReference type="InterPro" id="IPR017441">
    <property type="entry name" value="Protein_kinase_ATP_BS"/>
</dbReference>
<dbReference type="PANTHER" id="PTHR24345:SF0">
    <property type="entry name" value="CELL CYCLE SERINE_THREONINE-PROTEIN KINASE CDC5_MSD2"/>
    <property type="match status" value="1"/>
</dbReference>
<evidence type="ECO:0000313" key="8">
    <source>
        <dbReference type="EMBL" id="AYV77254.1"/>
    </source>
</evidence>
<dbReference type="PROSITE" id="PS50011">
    <property type="entry name" value="PROTEIN_KINASE_DOM"/>
    <property type="match status" value="1"/>
</dbReference>
<accession>A0A3G4ZSG5</accession>
<keyword evidence="5 6" id="KW-0067">ATP-binding</keyword>
<dbReference type="PROSITE" id="PS00107">
    <property type="entry name" value="PROTEIN_KINASE_ATP"/>
    <property type="match status" value="1"/>
</dbReference>
<evidence type="ECO:0000256" key="1">
    <source>
        <dbReference type="ARBA" id="ARBA00022527"/>
    </source>
</evidence>
<dbReference type="GO" id="GO:0004674">
    <property type="term" value="F:protein serine/threonine kinase activity"/>
    <property type="evidence" value="ECO:0007669"/>
    <property type="project" value="UniProtKB-KW"/>
</dbReference>
<sequence>MSITILQQNDPIQQQWIVGSIIGTGGFSTVYLVTSSLDSSITYVGKVSNKKNKRSIDFMVNEIEKQKSLKHKNIVEIITSFETVNHHIIILPYYEAGSLYDLLKLKKKLKEVECKDLFHQILSGLKYLKDSSIVHRDIKPANILLKVNQEKAQRVFDSSDEESEEDHNVFIYDVYICDFGFATEVTDKDCLKVIGTPNFIAVELLNCDNDIAVTDINQLFKIDIWSSGVLFSNCLIGTPVFQTASVKTTYDKIKKCDWSFPNTCTLTESAKQLIGSMIKLKPENRKCVEELLQDPFFIN</sequence>
<feature type="binding site" evidence="6">
    <location>
        <position position="46"/>
    </location>
    <ligand>
        <name>ATP</name>
        <dbReference type="ChEBI" id="CHEBI:30616"/>
    </ligand>
</feature>
<evidence type="ECO:0000259" key="7">
    <source>
        <dbReference type="PROSITE" id="PS50011"/>
    </source>
</evidence>
<dbReference type="InterPro" id="IPR000719">
    <property type="entry name" value="Prot_kinase_dom"/>
</dbReference>
<protein>
    <submittedName>
        <fullName evidence="8">Protein kinase</fullName>
    </submittedName>
</protein>
<dbReference type="SMART" id="SM00220">
    <property type="entry name" value="S_TKc"/>
    <property type="match status" value="1"/>
</dbReference>
<dbReference type="Gene3D" id="1.10.510.10">
    <property type="entry name" value="Transferase(Phosphotransferase) domain 1"/>
    <property type="match status" value="1"/>
</dbReference>
<keyword evidence="2" id="KW-0808">Transferase</keyword>
<evidence type="ECO:0000256" key="5">
    <source>
        <dbReference type="ARBA" id="ARBA00022840"/>
    </source>
</evidence>
<feature type="domain" description="Protein kinase" evidence="7">
    <location>
        <begin position="16"/>
        <end position="297"/>
    </location>
</feature>
<dbReference type="InterPro" id="IPR011009">
    <property type="entry name" value="Kinase-like_dom_sf"/>
</dbReference>
<dbReference type="GO" id="GO:0005524">
    <property type="term" value="F:ATP binding"/>
    <property type="evidence" value="ECO:0007669"/>
    <property type="project" value="UniProtKB-UniRule"/>
</dbReference>
<name>A0A3G4ZSG5_9VIRU</name>
<keyword evidence="3 6" id="KW-0547">Nucleotide-binding</keyword>
<dbReference type="PANTHER" id="PTHR24345">
    <property type="entry name" value="SERINE/THREONINE-PROTEIN KINASE PLK"/>
    <property type="match status" value="1"/>
</dbReference>
<dbReference type="Pfam" id="PF00069">
    <property type="entry name" value="Pkinase"/>
    <property type="match status" value="1"/>
</dbReference>
<dbReference type="PROSITE" id="PS00108">
    <property type="entry name" value="PROTEIN_KINASE_ST"/>
    <property type="match status" value="1"/>
</dbReference>
<evidence type="ECO:0000256" key="2">
    <source>
        <dbReference type="ARBA" id="ARBA00022679"/>
    </source>
</evidence>
<proteinExistence type="predicted"/>
<evidence type="ECO:0000256" key="3">
    <source>
        <dbReference type="ARBA" id="ARBA00022741"/>
    </source>
</evidence>
<dbReference type="InterPro" id="IPR008271">
    <property type="entry name" value="Ser/Thr_kinase_AS"/>
</dbReference>
<evidence type="ECO:0000256" key="6">
    <source>
        <dbReference type="PROSITE-ProRule" id="PRU10141"/>
    </source>
</evidence>